<gene>
    <name evidence="1" type="ORF">RRG08_002718</name>
</gene>
<keyword evidence="2" id="KW-1185">Reference proteome</keyword>
<accession>A0AAE1CMM8</accession>
<dbReference type="AlphaFoldDB" id="A0AAE1CMM8"/>
<organism evidence="1 2">
    <name type="scientific">Elysia crispata</name>
    <name type="common">lettuce slug</name>
    <dbReference type="NCBI Taxonomy" id="231223"/>
    <lineage>
        <taxon>Eukaryota</taxon>
        <taxon>Metazoa</taxon>
        <taxon>Spiralia</taxon>
        <taxon>Lophotrochozoa</taxon>
        <taxon>Mollusca</taxon>
        <taxon>Gastropoda</taxon>
        <taxon>Heterobranchia</taxon>
        <taxon>Euthyneura</taxon>
        <taxon>Panpulmonata</taxon>
        <taxon>Sacoglossa</taxon>
        <taxon>Placobranchoidea</taxon>
        <taxon>Plakobranchidae</taxon>
        <taxon>Elysia</taxon>
    </lineage>
</organism>
<protein>
    <submittedName>
        <fullName evidence="1">Uncharacterized protein</fullName>
    </submittedName>
</protein>
<dbReference type="Proteomes" id="UP001283361">
    <property type="component" value="Unassembled WGS sequence"/>
</dbReference>
<sequence length="152" mass="17744">MLMCSQGRQGRHDNRQPLCRLLQDIGFSFIMEISSHRQQIGEMKFNQAGFHNAIREKSPHVLLSYARKLSTSFIVLLVCEVDHRLKTNIWWSVTLLITRRTNGQLGHRSGQGSWREVVRGDEDDDLYITVRQQETCEDTIQVETDGRQEMRQ</sequence>
<comment type="caution">
    <text evidence="1">The sequence shown here is derived from an EMBL/GenBank/DDBJ whole genome shotgun (WGS) entry which is preliminary data.</text>
</comment>
<reference evidence="1" key="1">
    <citation type="journal article" date="2023" name="G3 (Bethesda)">
        <title>A reference genome for the long-term kleptoplast-retaining sea slug Elysia crispata morphotype clarki.</title>
        <authorList>
            <person name="Eastman K.E."/>
            <person name="Pendleton A.L."/>
            <person name="Shaikh M.A."/>
            <person name="Suttiyut T."/>
            <person name="Ogas R."/>
            <person name="Tomko P."/>
            <person name="Gavelis G."/>
            <person name="Widhalm J.R."/>
            <person name="Wisecaver J.H."/>
        </authorList>
    </citation>
    <scope>NUCLEOTIDE SEQUENCE</scope>
    <source>
        <strain evidence="1">ECLA1</strain>
    </source>
</reference>
<name>A0AAE1CMM8_9GAST</name>
<proteinExistence type="predicted"/>
<evidence type="ECO:0000313" key="2">
    <source>
        <dbReference type="Proteomes" id="UP001283361"/>
    </source>
</evidence>
<dbReference type="EMBL" id="JAWDGP010007584">
    <property type="protein sequence ID" value="KAK3712388.1"/>
    <property type="molecule type" value="Genomic_DNA"/>
</dbReference>
<evidence type="ECO:0000313" key="1">
    <source>
        <dbReference type="EMBL" id="KAK3712388.1"/>
    </source>
</evidence>